<evidence type="ECO:0000313" key="5">
    <source>
        <dbReference type="WBParaSite" id="SPAL_0001741100.2"/>
    </source>
</evidence>
<evidence type="ECO:0000256" key="2">
    <source>
        <dbReference type="SAM" id="Coils"/>
    </source>
</evidence>
<feature type="compositionally biased region" description="Basic residues" evidence="3">
    <location>
        <begin position="317"/>
        <end position="329"/>
    </location>
</feature>
<keyword evidence="2" id="KW-0175">Coiled coil</keyword>
<name>A0A0N5CHU9_STREA</name>
<organism evidence="4 5">
    <name type="scientific">Strongyloides papillosus</name>
    <name type="common">Intestinal threadworm</name>
    <dbReference type="NCBI Taxonomy" id="174720"/>
    <lineage>
        <taxon>Eukaryota</taxon>
        <taxon>Metazoa</taxon>
        <taxon>Ecdysozoa</taxon>
        <taxon>Nematoda</taxon>
        <taxon>Chromadorea</taxon>
        <taxon>Rhabditida</taxon>
        <taxon>Tylenchina</taxon>
        <taxon>Panagrolaimomorpha</taxon>
        <taxon>Strongyloidoidea</taxon>
        <taxon>Strongyloididae</taxon>
        <taxon>Strongyloides</taxon>
    </lineage>
</organism>
<dbReference type="STRING" id="174720.A0A0N5CHU9"/>
<dbReference type="AlphaFoldDB" id="A0A0N5CHU9"/>
<protein>
    <submittedName>
        <fullName evidence="5">Luc7-like protein 3</fullName>
    </submittedName>
</protein>
<feature type="coiled-coil region" evidence="2">
    <location>
        <begin position="124"/>
        <end position="177"/>
    </location>
</feature>
<reference evidence="5" key="1">
    <citation type="submission" date="2017-02" db="UniProtKB">
        <authorList>
            <consortium name="WormBaseParasite"/>
        </authorList>
    </citation>
    <scope>IDENTIFICATION</scope>
</reference>
<evidence type="ECO:0000256" key="3">
    <source>
        <dbReference type="SAM" id="MobiDB-lite"/>
    </source>
</evidence>
<sequence>MTATEQMAAVLNELMGTRRNADIGTNISARFDDPEICKYFLVDYCPHDLFINTKSDLGPCSYIHDESLREQYRRSSRYCKLGYERSLYNTLSRLKEDMAKKIAKNKERLAITQSKDETKKYEQRSDIEKKINKIKVEIEDNQKQAENYGLQGDIEKAAEITTILERLVEEKKGLEKRIEAMLAPTDEMGNKQKQMEVCEICSCFLVVGDAETRMEEHFQGKQHMGYAKINETLDELKKKYGDILYSDRGDRRERRDRDYDRRRNDRRDHDRRTTFFGFILLVIRRSRDHVKDYHKRYDRGHGRDRGDYDYRRDDRYSRKRSRSRSNSRN</sequence>
<dbReference type="PANTHER" id="PTHR12375">
    <property type="entry name" value="RNA-BINDING PROTEIN LUC7-RELATED"/>
    <property type="match status" value="1"/>
</dbReference>
<evidence type="ECO:0000313" key="4">
    <source>
        <dbReference type="Proteomes" id="UP000046392"/>
    </source>
</evidence>
<dbReference type="Pfam" id="PF03194">
    <property type="entry name" value="LUC7"/>
    <property type="match status" value="1"/>
</dbReference>
<dbReference type="InterPro" id="IPR004882">
    <property type="entry name" value="Luc7-rel"/>
</dbReference>
<dbReference type="GO" id="GO:0003729">
    <property type="term" value="F:mRNA binding"/>
    <property type="evidence" value="ECO:0007669"/>
    <property type="project" value="InterPro"/>
</dbReference>
<dbReference type="WBParaSite" id="SPAL_0001741100.2">
    <property type="protein sequence ID" value="SPAL_0001741100.2"/>
    <property type="gene ID" value="SPAL_0001741100"/>
</dbReference>
<feature type="compositionally biased region" description="Basic and acidic residues" evidence="3">
    <location>
        <begin position="299"/>
        <end position="316"/>
    </location>
</feature>
<keyword evidence="4" id="KW-1185">Reference proteome</keyword>
<feature type="region of interest" description="Disordered" evidence="3">
    <location>
        <begin position="296"/>
        <end position="329"/>
    </location>
</feature>
<dbReference type="GO" id="GO:0005685">
    <property type="term" value="C:U1 snRNP"/>
    <property type="evidence" value="ECO:0007669"/>
    <property type="project" value="InterPro"/>
</dbReference>
<dbReference type="GO" id="GO:0006376">
    <property type="term" value="P:mRNA splice site recognition"/>
    <property type="evidence" value="ECO:0007669"/>
    <property type="project" value="InterPro"/>
</dbReference>
<accession>A0A0N5CHU9</accession>
<comment type="similarity">
    <text evidence="1">Belongs to the Luc7 family.</text>
</comment>
<proteinExistence type="inferred from homology"/>
<evidence type="ECO:0000256" key="1">
    <source>
        <dbReference type="ARBA" id="ARBA00005655"/>
    </source>
</evidence>
<dbReference type="Proteomes" id="UP000046392">
    <property type="component" value="Unplaced"/>
</dbReference>